<evidence type="ECO:0000313" key="4">
    <source>
        <dbReference type="Proteomes" id="UP000663814"/>
    </source>
</evidence>
<sequence length="63" mass="7001">MNWPLFWALTLAFGVVLGNIMLLKHAAKLKMPSVPKQQEGNTSRQNSPTQQSPQRGQTPNSPE</sequence>
<reference evidence="3 4" key="1">
    <citation type="submission" date="2020-12" db="EMBL/GenBank/DDBJ databases">
        <authorList>
            <person name="Ruan W."/>
            <person name="Khan S.A."/>
            <person name="Jeon C.O."/>
        </authorList>
    </citation>
    <scope>NUCLEOTIDE SEQUENCE [LARGE SCALE GENOMIC DNA]</scope>
    <source>
        <strain evidence="3 4">MA-13</strain>
    </source>
</reference>
<dbReference type="EMBL" id="JAERPS020000008">
    <property type="protein sequence ID" value="MBZ9613565.1"/>
    <property type="molecule type" value="Genomic_DNA"/>
</dbReference>
<keyword evidence="2" id="KW-0812">Transmembrane</keyword>
<comment type="caution">
    <text evidence="3">The sequence shown here is derived from an EMBL/GenBank/DDBJ whole genome shotgun (WGS) entry which is preliminary data.</text>
</comment>
<evidence type="ECO:0000313" key="3">
    <source>
        <dbReference type="EMBL" id="MBZ9613565.1"/>
    </source>
</evidence>
<feature type="compositionally biased region" description="Polar residues" evidence="1">
    <location>
        <begin position="35"/>
        <end position="63"/>
    </location>
</feature>
<gene>
    <name evidence="3" type="ORF">I4W93_018385</name>
</gene>
<name>A0ABS7XEI8_9GAMM</name>
<feature type="transmembrane region" description="Helical" evidence="2">
    <location>
        <begin position="6"/>
        <end position="23"/>
    </location>
</feature>
<keyword evidence="2" id="KW-1133">Transmembrane helix</keyword>
<dbReference type="Proteomes" id="UP000663814">
    <property type="component" value="Unassembled WGS sequence"/>
</dbReference>
<keyword evidence="2" id="KW-0472">Membrane</keyword>
<organism evidence="3 4">
    <name type="scientific">Rheinheimera maricola</name>
    <dbReference type="NCBI Taxonomy" id="2793282"/>
    <lineage>
        <taxon>Bacteria</taxon>
        <taxon>Pseudomonadati</taxon>
        <taxon>Pseudomonadota</taxon>
        <taxon>Gammaproteobacteria</taxon>
        <taxon>Chromatiales</taxon>
        <taxon>Chromatiaceae</taxon>
        <taxon>Rheinheimera</taxon>
    </lineage>
</organism>
<dbReference type="InterPro" id="IPR021550">
    <property type="entry name" value="DUF2897"/>
</dbReference>
<protein>
    <submittedName>
        <fullName evidence="3">DUF2897 family protein</fullName>
    </submittedName>
</protein>
<dbReference type="RefSeq" id="WP_205312943.1">
    <property type="nucleotide sequence ID" value="NZ_JAERPS020000008.1"/>
</dbReference>
<evidence type="ECO:0000256" key="2">
    <source>
        <dbReference type="SAM" id="Phobius"/>
    </source>
</evidence>
<keyword evidence="4" id="KW-1185">Reference proteome</keyword>
<proteinExistence type="predicted"/>
<dbReference type="Pfam" id="PF11446">
    <property type="entry name" value="DUF2897"/>
    <property type="match status" value="1"/>
</dbReference>
<accession>A0ABS7XEI8</accession>
<feature type="region of interest" description="Disordered" evidence="1">
    <location>
        <begin position="32"/>
        <end position="63"/>
    </location>
</feature>
<evidence type="ECO:0000256" key="1">
    <source>
        <dbReference type="SAM" id="MobiDB-lite"/>
    </source>
</evidence>
<reference evidence="3 4" key="2">
    <citation type="submission" date="2021-08" db="EMBL/GenBank/DDBJ databases">
        <title>Rheinheimera aquimaris sp. nov., isolated from seawater of the East Sea in Korea.</title>
        <authorList>
            <person name="Kim K.H."/>
            <person name="Wenting R."/>
            <person name="Kim K.R."/>
            <person name="Jeon C.O."/>
        </authorList>
    </citation>
    <scope>NUCLEOTIDE SEQUENCE [LARGE SCALE GENOMIC DNA]</scope>
    <source>
        <strain evidence="3 4">MA-13</strain>
    </source>
</reference>